<keyword evidence="1" id="KW-0813">Transport</keyword>
<keyword evidence="3 5" id="KW-0067">ATP-binding</keyword>
<name>A0A917E8K2_9RHOB</name>
<dbReference type="Proteomes" id="UP000612855">
    <property type="component" value="Unassembled WGS sequence"/>
</dbReference>
<proteinExistence type="predicted"/>
<dbReference type="FunFam" id="3.40.50.300:FF:000133">
    <property type="entry name" value="Spermidine/putrescine import ATP-binding protein PotA"/>
    <property type="match status" value="1"/>
</dbReference>
<comment type="caution">
    <text evidence="5">The sequence shown here is derived from an EMBL/GenBank/DDBJ whole genome shotgun (WGS) entry which is preliminary data.</text>
</comment>
<dbReference type="GO" id="GO:0022857">
    <property type="term" value="F:transmembrane transporter activity"/>
    <property type="evidence" value="ECO:0007669"/>
    <property type="project" value="InterPro"/>
</dbReference>
<dbReference type="RefSeq" id="WP_188475623.1">
    <property type="nucleotide sequence ID" value="NZ_BMFJ01000001.1"/>
</dbReference>
<dbReference type="Pfam" id="PF08402">
    <property type="entry name" value="TOBE_2"/>
    <property type="match status" value="1"/>
</dbReference>
<dbReference type="SUPFAM" id="SSF52540">
    <property type="entry name" value="P-loop containing nucleoside triphosphate hydrolases"/>
    <property type="match status" value="1"/>
</dbReference>
<dbReference type="Gene3D" id="2.40.50.100">
    <property type="match status" value="1"/>
</dbReference>
<dbReference type="GO" id="GO:0016887">
    <property type="term" value="F:ATP hydrolysis activity"/>
    <property type="evidence" value="ECO:0007669"/>
    <property type="project" value="InterPro"/>
</dbReference>
<reference evidence="6" key="1">
    <citation type="journal article" date="2019" name="Int. J. Syst. Evol. Microbiol.">
        <title>The Global Catalogue of Microorganisms (GCM) 10K type strain sequencing project: providing services to taxonomists for standard genome sequencing and annotation.</title>
        <authorList>
            <consortium name="The Broad Institute Genomics Platform"/>
            <consortium name="The Broad Institute Genome Sequencing Center for Infectious Disease"/>
            <person name="Wu L."/>
            <person name="Ma J."/>
        </authorList>
    </citation>
    <scope>NUCLEOTIDE SEQUENCE [LARGE SCALE GENOMIC DNA]</scope>
    <source>
        <strain evidence="6">CGMCC 1.12664</strain>
    </source>
</reference>
<organism evidence="5 6">
    <name type="scientific">Primorskyibacter flagellatus</name>
    <dbReference type="NCBI Taxonomy" id="1387277"/>
    <lineage>
        <taxon>Bacteria</taxon>
        <taxon>Pseudomonadati</taxon>
        <taxon>Pseudomonadota</taxon>
        <taxon>Alphaproteobacteria</taxon>
        <taxon>Rhodobacterales</taxon>
        <taxon>Roseobacteraceae</taxon>
        <taxon>Primorskyibacter</taxon>
    </lineage>
</organism>
<dbReference type="Gene3D" id="3.40.50.300">
    <property type="entry name" value="P-loop containing nucleotide triphosphate hydrolases"/>
    <property type="match status" value="1"/>
</dbReference>
<evidence type="ECO:0000313" key="5">
    <source>
        <dbReference type="EMBL" id="GGE15470.1"/>
    </source>
</evidence>
<sequence length="349" mass="37234">MAPLVELVGVGKGYGSATAVHPLSLRIGEGEFVSILGPSGCGKTTLLRMIGGFVTPDEGSILIDGRDVTRKPPEKRATNMVFQGYGLFPHMTVAQNVAYGLRIARVARTERARRVAEALDLIRLADLGDRAVSALSGGQRQRVALARALVMRPRVLLLDEPLSALDLKLRLAMQEEFRRIHAQVGGTFIFVTHDQAEAMSLASRICVMEAGRIVQDGTPEDIYRRPASRFVAGFIGEANLFEGVGSDERVRLSCGTVIPGAGAEGPIVCVVRPEAVTLAADPAALPDQCDARLFATVEDVVFLGPEVRTTLRTDSGAQALALSRTAGPLRPGDRVTMGWATADQQVIAA</sequence>
<dbReference type="InterPro" id="IPR050093">
    <property type="entry name" value="ABC_SmlMolc_Importer"/>
</dbReference>
<evidence type="ECO:0000313" key="6">
    <source>
        <dbReference type="Proteomes" id="UP000612855"/>
    </source>
</evidence>
<dbReference type="SUPFAM" id="SSF50331">
    <property type="entry name" value="MOP-like"/>
    <property type="match status" value="1"/>
</dbReference>
<dbReference type="GO" id="GO:0043190">
    <property type="term" value="C:ATP-binding cassette (ABC) transporter complex"/>
    <property type="evidence" value="ECO:0007669"/>
    <property type="project" value="InterPro"/>
</dbReference>
<evidence type="ECO:0000256" key="1">
    <source>
        <dbReference type="ARBA" id="ARBA00022448"/>
    </source>
</evidence>
<dbReference type="Pfam" id="PF00005">
    <property type="entry name" value="ABC_tran"/>
    <property type="match status" value="1"/>
</dbReference>
<feature type="domain" description="ABC transporter" evidence="4">
    <location>
        <begin position="5"/>
        <end position="235"/>
    </location>
</feature>
<dbReference type="PROSITE" id="PS00211">
    <property type="entry name" value="ABC_TRANSPORTER_1"/>
    <property type="match status" value="1"/>
</dbReference>
<evidence type="ECO:0000256" key="2">
    <source>
        <dbReference type="ARBA" id="ARBA00022741"/>
    </source>
</evidence>
<dbReference type="GO" id="GO:0015847">
    <property type="term" value="P:putrescine transport"/>
    <property type="evidence" value="ECO:0007669"/>
    <property type="project" value="UniProtKB-ARBA"/>
</dbReference>
<dbReference type="InterPro" id="IPR003593">
    <property type="entry name" value="AAA+_ATPase"/>
</dbReference>
<dbReference type="SMART" id="SM00382">
    <property type="entry name" value="AAA"/>
    <property type="match status" value="1"/>
</dbReference>
<dbReference type="PANTHER" id="PTHR42781:SF4">
    <property type="entry name" value="SPERMIDINE_PUTRESCINE IMPORT ATP-BINDING PROTEIN POTA"/>
    <property type="match status" value="1"/>
</dbReference>
<protein>
    <submittedName>
        <fullName evidence="5">Spermidine/putrescine import ATP-binding protein PotA</fullName>
    </submittedName>
</protein>
<keyword evidence="2" id="KW-0547">Nucleotide-binding</keyword>
<gene>
    <name evidence="5" type="primary">potA</name>
    <name evidence="5" type="ORF">GCM10011360_00320</name>
</gene>
<dbReference type="InterPro" id="IPR003439">
    <property type="entry name" value="ABC_transporter-like_ATP-bd"/>
</dbReference>
<evidence type="ECO:0000259" key="4">
    <source>
        <dbReference type="PROSITE" id="PS50893"/>
    </source>
</evidence>
<dbReference type="EMBL" id="BMFJ01000001">
    <property type="protein sequence ID" value="GGE15470.1"/>
    <property type="molecule type" value="Genomic_DNA"/>
</dbReference>
<accession>A0A917E8K2</accession>
<evidence type="ECO:0000256" key="3">
    <source>
        <dbReference type="ARBA" id="ARBA00022840"/>
    </source>
</evidence>
<dbReference type="InterPro" id="IPR017871">
    <property type="entry name" value="ABC_transporter-like_CS"/>
</dbReference>
<dbReference type="AlphaFoldDB" id="A0A917E8K2"/>
<dbReference type="GO" id="GO:0005524">
    <property type="term" value="F:ATP binding"/>
    <property type="evidence" value="ECO:0007669"/>
    <property type="project" value="UniProtKB-KW"/>
</dbReference>
<keyword evidence="6" id="KW-1185">Reference proteome</keyword>
<dbReference type="InterPro" id="IPR027417">
    <property type="entry name" value="P-loop_NTPase"/>
</dbReference>
<dbReference type="PANTHER" id="PTHR42781">
    <property type="entry name" value="SPERMIDINE/PUTRESCINE IMPORT ATP-BINDING PROTEIN POTA"/>
    <property type="match status" value="1"/>
</dbReference>
<dbReference type="InterPro" id="IPR013611">
    <property type="entry name" value="Transp-assoc_OB_typ2"/>
</dbReference>
<dbReference type="PROSITE" id="PS50893">
    <property type="entry name" value="ABC_TRANSPORTER_2"/>
    <property type="match status" value="1"/>
</dbReference>
<dbReference type="InterPro" id="IPR008995">
    <property type="entry name" value="Mo/tungstate-bd_C_term_dom"/>
</dbReference>